<dbReference type="Pfam" id="PF08206">
    <property type="entry name" value="OB_RNB"/>
    <property type="match status" value="1"/>
</dbReference>
<gene>
    <name evidence="8 10" type="primary">rnr</name>
    <name evidence="10" type="ORF">BUANCORI2928_448</name>
</gene>
<keyword evidence="4 8" id="KW-0540">Nuclease</keyword>
<comment type="catalytic activity">
    <reaction evidence="1 8">
        <text>Exonucleolytic cleavage in the 3'- to 5'-direction to yield nucleoside 5'-phosphates.</text>
        <dbReference type="EC" id="3.1.13.1"/>
    </reaction>
</comment>
<organism evidence="10">
    <name type="scientific">Buchnera aphidicola</name>
    <name type="common">Anoecia corni</name>
    <dbReference type="NCBI Taxonomy" id="2994477"/>
    <lineage>
        <taxon>Bacteria</taxon>
        <taxon>Pseudomonadati</taxon>
        <taxon>Pseudomonadota</taxon>
        <taxon>Gammaproteobacteria</taxon>
        <taxon>Enterobacterales</taxon>
        <taxon>Erwiniaceae</taxon>
        <taxon>Buchnera</taxon>
    </lineage>
</organism>
<dbReference type="InterPro" id="IPR022966">
    <property type="entry name" value="RNase_II/R_CS"/>
</dbReference>
<dbReference type="SMART" id="SM00316">
    <property type="entry name" value="S1"/>
    <property type="match status" value="1"/>
</dbReference>
<dbReference type="Pfam" id="PF17876">
    <property type="entry name" value="CSD2"/>
    <property type="match status" value="1"/>
</dbReference>
<comment type="subcellular location">
    <subcellularLocation>
        <location evidence="2 8">Cytoplasm</location>
    </subcellularLocation>
</comment>
<dbReference type="EC" id="3.1.13.1" evidence="8"/>
<dbReference type="GO" id="GO:0008859">
    <property type="term" value="F:exoribonuclease II activity"/>
    <property type="evidence" value="ECO:0007669"/>
    <property type="project" value="UniProtKB-UniRule"/>
</dbReference>
<dbReference type="PANTHER" id="PTHR23355:SF9">
    <property type="entry name" value="DIS3-LIKE EXONUCLEASE 2"/>
    <property type="match status" value="1"/>
</dbReference>
<proteinExistence type="inferred from homology"/>
<evidence type="ECO:0000256" key="8">
    <source>
        <dbReference type="HAMAP-Rule" id="MF_01895"/>
    </source>
</evidence>
<comment type="subunit">
    <text evidence="8">Monomer.</text>
</comment>
<evidence type="ECO:0000256" key="1">
    <source>
        <dbReference type="ARBA" id="ARBA00001849"/>
    </source>
</evidence>
<dbReference type="InterPro" id="IPR003029">
    <property type="entry name" value="S1_domain"/>
</dbReference>
<dbReference type="GO" id="GO:0003723">
    <property type="term" value="F:RNA binding"/>
    <property type="evidence" value="ECO:0007669"/>
    <property type="project" value="UniProtKB-UniRule"/>
</dbReference>
<dbReference type="SMART" id="SM00955">
    <property type="entry name" value="RNB"/>
    <property type="match status" value="1"/>
</dbReference>
<comment type="similarity">
    <text evidence="8">Belongs to the RNR ribonuclease family. RNase R subfamily.</text>
</comment>
<dbReference type="PROSITE" id="PS50126">
    <property type="entry name" value="S1"/>
    <property type="match status" value="1"/>
</dbReference>
<dbReference type="GO" id="GO:0005829">
    <property type="term" value="C:cytosol"/>
    <property type="evidence" value="ECO:0007669"/>
    <property type="project" value="TreeGrafter"/>
</dbReference>
<feature type="domain" description="S1 motif" evidence="9">
    <location>
        <begin position="640"/>
        <end position="724"/>
    </location>
</feature>
<evidence type="ECO:0000256" key="3">
    <source>
        <dbReference type="ARBA" id="ARBA00022490"/>
    </source>
</evidence>
<comment type="function">
    <text evidence="8">3'-5' exoribonuclease that releases 5'-nucleoside monophosphates and is involved in maturation of structured RNAs.</text>
</comment>
<dbReference type="NCBIfam" id="TIGR00358">
    <property type="entry name" value="3_prime_RNase"/>
    <property type="match status" value="1"/>
</dbReference>
<dbReference type="GO" id="GO:0006402">
    <property type="term" value="P:mRNA catabolic process"/>
    <property type="evidence" value="ECO:0007669"/>
    <property type="project" value="TreeGrafter"/>
</dbReference>
<evidence type="ECO:0000259" key="9">
    <source>
        <dbReference type="PROSITE" id="PS50126"/>
    </source>
</evidence>
<dbReference type="HAMAP" id="MF_01895">
    <property type="entry name" value="RNase_R"/>
    <property type="match status" value="1"/>
</dbReference>
<dbReference type="RefSeq" id="WP_367680966.1">
    <property type="nucleotide sequence ID" value="NZ_OZ060371.1"/>
</dbReference>
<keyword evidence="5 8" id="KW-0378">Hydrolase</keyword>
<keyword evidence="6 8" id="KW-0269">Exonuclease</keyword>
<dbReference type="InterPro" id="IPR011805">
    <property type="entry name" value="RNase_R"/>
</dbReference>
<keyword evidence="7 8" id="KW-0694">RNA-binding</keyword>
<dbReference type="PANTHER" id="PTHR23355">
    <property type="entry name" value="RIBONUCLEASE"/>
    <property type="match status" value="1"/>
</dbReference>
<reference evidence="10" key="1">
    <citation type="submission" date="2024-06" db="EMBL/GenBank/DDBJ databases">
        <authorList>
            <person name="Manzano-Marin A."/>
            <person name="Manzano-Marin A."/>
            <person name="Alejandro Manzano Marin A."/>
        </authorList>
    </citation>
    <scope>NUCLEOTIDE SEQUENCE</scope>
    <source>
        <strain evidence="10">Ancorni-2928</strain>
    </source>
</reference>
<dbReference type="AlphaFoldDB" id="A0AAT9IH01"/>
<evidence type="ECO:0000256" key="6">
    <source>
        <dbReference type="ARBA" id="ARBA00022839"/>
    </source>
</evidence>
<evidence type="ECO:0000256" key="5">
    <source>
        <dbReference type="ARBA" id="ARBA00022801"/>
    </source>
</evidence>
<evidence type="ECO:0000256" key="4">
    <source>
        <dbReference type="ARBA" id="ARBA00022722"/>
    </source>
</evidence>
<dbReference type="InterPro" id="IPR040476">
    <property type="entry name" value="CSD2"/>
</dbReference>
<evidence type="ECO:0000313" key="10">
    <source>
        <dbReference type="EMBL" id="CAL4043993.1"/>
    </source>
</evidence>
<name>A0AAT9IH01_9GAMM</name>
<evidence type="ECO:0000256" key="7">
    <source>
        <dbReference type="ARBA" id="ARBA00022884"/>
    </source>
</evidence>
<dbReference type="InterPro" id="IPR012340">
    <property type="entry name" value="NA-bd_OB-fold"/>
</dbReference>
<dbReference type="SUPFAM" id="SSF50249">
    <property type="entry name" value="Nucleic acid-binding proteins"/>
    <property type="match status" value="3"/>
</dbReference>
<dbReference type="InterPro" id="IPR013223">
    <property type="entry name" value="RNase_B_OB_dom"/>
</dbReference>
<dbReference type="CDD" id="cd04471">
    <property type="entry name" value="S1_RNase_R"/>
    <property type="match status" value="1"/>
</dbReference>
<sequence>MVVSVYKKNRSIVFLKNLLLSWMKKNNKSIITIEQIEKVFKIVSLEEKKKLKNTLGEMGKRKELLLIRKSTYILINKKNILKGTVEGHRNGYGFFNNAYLKESCWLSKRQMKNCIHGDSISAYVFKMSDKKRYEAIVIKVNTVNSLFIIGKCFKRNDKFLVFPYDLRFNFQILIVDKNKNKFIKSGFIVIVKLIKRATKTKIATGIVYKLLGKTMNAVLAAQIALHNYFIPKKFSKDVQREVIKLDEDFPDDIVNNYVDLRSLPLVTIDDEEAFDFDDAICCRINPNGTWNVWIAISDVSYYVKPNSLLDKEAKNRSTSVYFPSYSVSMFPKKISDNLCSLIPKKDRLTLVCEIVLSVKGEILNYKHYQAIINSHARLTYTELYNIWQNKKLVCIKYNNLLKDLHCLYQLYLVLKSSPVLQNKISFKKQEYKIKLSSSLKIKDIYKKNIYNSHELIELCMVLANLVTAQFLIKNESFIPFRNHEPPDEKSVKNCQEMLYHLGFCLNKNISPCAMDYSAILKQLFTHSHYEIVQELLLRSMKSAVYNVNNKGHFALSLRCYTHFTSPIRRYPDLLVHRVLKDHILKRIDKTRYLSNKNVLFFKDKMKKIAHHCSFAERRAECAVRDSIEWLKCDFVKKKLGEEFEGTIFHVVEFGFFVRLSRFLIDGLVHVSTLSNDKYLYDHQKQKLVGKSSDLFFSLGDKVIVKIHTVSTESRKIEFLFLSKKKFSKASKFFINL</sequence>
<dbReference type="PROSITE" id="PS01175">
    <property type="entry name" value="RIBONUCLEASE_II"/>
    <property type="match status" value="1"/>
</dbReference>
<protein>
    <recommendedName>
        <fullName evidence="8">Ribonuclease R</fullName>
        <shortName evidence="8">RNase R</shortName>
        <ecNumber evidence="8">3.1.13.1</ecNumber>
    </recommendedName>
</protein>
<dbReference type="Gene3D" id="2.40.50.140">
    <property type="entry name" value="Nucleic acid-binding proteins"/>
    <property type="match status" value="2"/>
</dbReference>
<keyword evidence="3 8" id="KW-0963">Cytoplasm</keyword>
<dbReference type="Pfam" id="PF00773">
    <property type="entry name" value="RNB"/>
    <property type="match status" value="1"/>
</dbReference>
<accession>A0AAT9IH01</accession>
<dbReference type="NCBIfam" id="TIGR02063">
    <property type="entry name" value="RNase_R"/>
    <property type="match status" value="1"/>
</dbReference>
<dbReference type="InterPro" id="IPR050180">
    <property type="entry name" value="RNR_Ribonuclease"/>
</dbReference>
<dbReference type="InterPro" id="IPR004476">
    <property type="entry name" value="RNase_II/RNase_R"/>
</dbReference>
<evidence type="ECO:0000256" key="2">
    <source>
        <dbReference type="ARBA" id="ARBA00004496"/>
    </source>
</evidence>
<dbReference type="Pfam" id="PF00575">
    <property type="entry name" value="S1"/>
    <property type="match status" value="1"/>
</dbReference>
<dbReference type="EMBL" id="OZ060371">
    <property type="protein sequence ID" value="CAL4043993.1"/>
    <property type="molecule type" value="Genomic_DNA"/>
</dbReference>
<dbReference type="InterPro" id="IPR001900">
    <property type="entry name" value="RNase_II/R"/>
</dbReference>